<dbReference type="STRING" id="1603555.SU86_000330"/>
<dbReference type="RefSeq" id="WP_048187462.1">
    <property type="nucleotide sequence ID" value="NZ_CP011097.1"/>
</dbReference>
<evidence type="ECO:0000313" key="1">
    <source>
        <dbReference type="EMBL" id="AJZ75093.1"/>
    </source>
</evidence>
<dbReference type="EMBL" id="CP011097">
    <property type="protein sequence ID" value="AJZ75093.1"/>
    <property type="molecule type" value="Genomic_DNA"/>
</dbReference>
<proteinExistence type="predicted"/>
<organism evidence="1 2">
    <name type="scientific">Candidatus Nitrosotenuis cloacae</name>
    <dbReference type="NCBI Taxonomy" id="1603555"/>
    <lineage>
        <taxon>Archaea</taxon>
        <taxon>Nitrososphaerota</taxon>
        <taxon>Candidatus Nitrosotenuis</taxon>
    </lineage>
</organism>
<evidence type="ECO:0008006" key="3">
    <source>
        <dbReference type="Google" id="ProtNLM"/>
    </source>
</evidence>
<dbReference type="OrthoDB" id="7321at2157"/>
<gene>
    <name evidence="1" type="ORF">SU86_000330</name>
</gene>
<sequence length="101" mass="11356">MLFGVFATHSPESCPLNNKCSKKMLLQVKAKMESNKKKYGITKTVGFYISALEHLWIMILDAKSAHEIEQFCIEIGISTISTIKIVPISELDVLLKKLKSN</sequence>
<keyword evidence="2" id="KW-1185">Reference proteome</keyword>
<protein>
    <recommendedName>
        <fullName evidence="3">DUF3303 domain-containing protein</fullName>
    </recommendedName>
</protein>
<accession>A0A3G1AZQ6</accession>
<dbReference type="GeneID" id="24874822"/>
<evidence type="ECO:0000313" key="2">
    <source>
        <dbReference type="Proteomes" id="UP000266745"/>
    </source>
</evidence>
<dbReference type="AlphaFoldDB" id="A0A3G1AZQ6"/>
<name>A0A3G1AZQ6_9ARCH</name>
<dbReference type="Proteomes" id="UP000266745">
    <property type="component" value="Chromosome"/>
</dbReference>
<dbReference type="KEGG" id="tah:SU86_000330"/>
<reference evidence="1 2" key="1">
    <citation type="journal article" date="2016" name="Sci. Rep.">
        <title>A novel ammonia-oxidizing archaeon from wastewater treatment plant: Its enrichment, physiological and genomic characteristics.</title>
        <authorList>
            <person name="Li Y."/>
            <person name="Ding K."/>
            <person name="Wen X."/>
            <person name="Zhang B."/>
            <person name="Shen B."/>
            <person name="Yang Y."/>
        </authorList>
    </citation>
    <scope>NUCLEOTIDE SEQUENCE [LARGE SCALE GENOMIC DNA]</scope>
    <source>
        <strain evidence="1 2">SAT1</strain>
    </source>
</reference>